<dbReference type="AlphaFoldDB" id="G0V0A0"/>
<keyword evidence="3 10" id="KW-0547">Nucleotide-binding</keyword>
<dbReference type="VEuPathDB" id="TriTrypDB:TcIL3000.11.4760"/>
<sequence>MTGHGAIATSSITVAARKRPLPSTNDTSVKDVVLCESATTISVCEHKTRPDFTPIIEPSTFTLDHVFDDSATNRDVYERCCQPLLDGVRAGGKAVVIAFGQTGSGKTHTLLGHGNKAVGLCAYTVRELIACEPDCELVVSFYETYGSRLFDLLNARAELKILQDDSDNVHIVGLSESVVTTEKQLCKLVSKGETLRSSGKTPANDASSRSHAVLRISIRCTEETNVSARGGRVTFVDLAGSEKVKDTMSSDTKARHEGAEINKALLALKECIRAISLNKRHIPFRASKLTQVLRESFVGSCKTCIIATISPSQRSCEETLSTLRYANRISELRSSGNEDTCYKVPMSCPNCMGSVYPDKSHTCVRLCTRCPHCKQAVDKQDLQLHIAGCSEFPVRCQRCNELLVRGELSRHNRRCSRSLVRCPACTCHVMRCSLEKHMLLDCGAKREKCRYCSHPFPRHSLSRHEAVCNMMKIACPYCLQYFRKSCVDAHATVCVRNPLCKQKPLVKPTETPGSSPAFIRDCGERGKPRSSICLPSHTKELLRAKSSIQLRESRRCLQPLNKNTLLPPIDLFATPLTCEGEGICAEENAGRASCSGSRSGSATGGCGATDAVGQDGKCDGSKSSSGRQGLCPYSSYGCECNVSNSALQQHMAEAMADHLQLVCDYAKRVEKENCMLRQRAVAGNGKESENN</sequence>
<dbReference type="Gene3D" id="3.30.40.10">
    <property type="entry name" value="Zinc/RING finger domain, C3HC4 (zinc finger)"/>
    <property type="match status" value="2"/>
</dbReference>
<gene>
    <name evidence="14" type="ORF">TCIL3000_11_4760</name>
</gene>
<dbReference type="PRINTS" id="PR00380">
    <property type="entry name" value="KINESINHEAVY"/>
</dbReference>
<feature type="binding site" evidence="10">
    <location>
        <begin position="100"/>
        <end position="107"/>
    </location>
    <ligand>
        <name>ATP</name>
        <dbReference type="ChEBI" id="CHEBI:30616"/>
    </ligand>
</feature>
<keyword evidence="4 9" id="KW-0863">Zinc-finger</keyword>
<dbReference type="InterPro" id="IPR001293">
    <property type="entry name" value="Znf_TRAF"/>
</dbReference>
<dbReference type="PROSITE" id="PS50067">
    <property type="entry name" value="KINESIN_MOTOR_2"/>
    <property type="match status" value="1"/>
</dbReference>
<keyword evidence="5 9" id="KW-0862">Zinc</keyword>
<dbReference type="InterPro" id="IPR036961">
    <property type="entry name" value="Kinesin_motor_dom_sf"/>
</dbReference>
<evidence type="ECO:0000256" key="3">
    <source>
        <dbReference type="ARBA" id="ARBA00022741"/>
    </source>
</evidence>
<reference evidence="14" key="1">
    <citation type="journal article" date="2012" name="Proc. Natl. Acad. Sci. U.S.A.">
        <title>Antigenic diversity is generated by distinct evolutionary mechanisms in African trypanosome species.</title>
        <authorList>
            <person name="Jackson A.P."/>
            <person name="Berry A."/>
            <person name="Aslett M."/>
            <person name="Allison H.C."/>
            <person name="Burton P."/>
            <person name="Vavrova-Anderson J."/>
            <person name="Brown R."/>
            <person name="Browne H."/>
            <person name="Corton N."/>
            <person name="Hauser H."/>
            <person name="Gamble J."/>
            <person name="Gilderthorp R."/>
            <person name="Marcello L."/>
            <person name="McQuillan J."/>
            <person name="Otto T.D."/>
            <person name="Quail M.A."/>
            <person name="Sanders M.J."/>
            <person name="van Tonder A."/>
            <person name="Ginger M.L."/>
            <person name="Field M.C."/>
            <person name="Barry J.D."/>
            <person name="Hertz-Fowler C."/>
            <person name="Berriman M."/>
        </authorList>
    </citation>
    <scope>NUCLEOTIDE SEQUENCE</scope>
    <source>
        <strain evidence="14">IL3000</strain>
    </source>
</reference>
<keyword evidence="7 10" id="KW-0505">Motor protein</keyword>
<evidence type="ECO:0000256" key="8">
    <source>
        <dbReference type="ARBA" id="ARBA00061030"/>
    </source>
</evidence>
<evidence type="ECO:0000256" key="1">
    <source>
        <dbReference type="ARBA" id="ARBA00022701"/>
    </source>
</evidence>
<dbReference type="PROSITE" id="PS50145">
    <property type="entry name" value="ZF_TRAF"/>
    <property type="match status" value="1"/>
</dbReference>
<evidence type="ECO:0000256" key="2">
    <source>
        <dbReference type="ARBA" id="ARBA00022723"/>
    </source>
</evidence>
<dbReference type="PANTHER" id="PTHR47971">
    <property type="entry name" value="KINESIN-RELATED PROTEIN 6"/>
    <property type="match status" value="1"/>
</dbReference>
<dbReference type="SUPFAM" id="SSF52540">
    <property type="entry name" value="P-loop containing nucleoside triphosphate hydrolases"/>
    <property type="match status" value="1"/>
</dbReference>
<comment type="similarity">
    <text evidence="8">Belongs to the TRAFAC class myosin-kinesin ATPase superfamily. Kinesin family. KIN-13 subfamily.</text>
</comment>
<feature type="domain" description="TRAF-type" evidence="13">
    <location>
        <begin position="411"/>
        <end position="461"/>
    </location>
</feature>
<evidence type="ECO:0000256" key="6">
    <source>
        <dbReference type="ARBA" id="ARBA00022840"/>
    </source>
</evidence>
<organism evidence="14">
    <name type="scientific">Trypanosoma congolense (strain IL3000)</name>
    <dbReference type="NCBI Taxonomy" id="1068625"/>
    <lineage>
        <taxon>Eukaryota</taxon>
        <taxon>Discoba</taxon>
        <taxon>Euglenozoa</taxon>
        <taxon>Kinetoplastea</taxon>
        <taxon>Metakinetoplastina</taxon>
        <taxon>Trypanosomatida</taxon>
        <taxon>Trypanosomatidae</taxon>
        <taxon>Trypanosoma</taxon>
        <taxon>Nannomonas</taxon>
    </lineage>
</organism>
<name>G0V0A0_TRYCI</name>
<evidence type="ECO:0000256" key="9">
    <source>
        <dbReference type="PROSITE-ProRule" id="PRU00207"/>
    </source>
</evidence>
<evidence type="ECO:0000259" key="12">
    <source>
        <dbReference type="PROSITE" id="PS50067"/>
    </source>
</evidence>
<dbReference type="EMBL" id="HE575324">
    <property type="protein sequence ID" value="CCC95070.1"/>
    <property type="molecule type" value="Genomic_DNA"/>
</dbReference>
<keyword evidence="6 10" id="KW-0067">ATP-binding</keyword>
<dbReference type="Gene3D" id="3.40.850.10">
    <property type="entry name" value="Kinesin motor domain"/>
    <property type="match status" value="1"/>
</dbReference>
<feature type="zinc finger region" description="TRAF-type" evidence="9">
    <location>
        <begin position="411"/>
        <end position="461"/>
    </location>
</feature>
<evidence type="ECO:0000256" key="4">
    <source>
        <dbReference type="ARBA" id="ARBA00022771"/>
    </source>
</evidence>
<dbReference type="SMART" id="SM00129">
    <property type="entry name" value="KISc"/>
    <property type="match status" value="1"/>
</dbReference>
<accession>G0V0A0</accession>
<evidence type="ECO:0000256" key="5">
    <source>
        <dbReference type="ARBA" id="ARBA00022833"/>
    </source>
</evidence>
<keyword evidence="1 11" id="KW-0493">Microtubule</keyword>
<evidence type="ECO:0000256" key="11">
    <source>
        <dbReference type="RuleBase" id="RU000394"/>
    </source>
</evidence>
<dbReference type="PANTHER" id="PTHR47971:SF4">
    <property type="entry name" value="KINESIN-LIKE PROTEIN"/>
    <property type="match status" value="1"/>
</dbReference>
<dbReference type="GO" id="GO:0008017">
    <property type="term" value="F:microtubule binding"/>
    <property type="evidence" value="ECO:0007669"/>
    <property type="project" value="InterPro"/>
</dbReference>
<evidence type="ECO:0000256" key="7">
    <source>
        <dbReference type="ARBA" id="ARBA00023175"/>
    </source>
</evidence>
<dbReference type="GO" id="GO:0008270">
    <property type="term" value="F:zinc ion binding"/>
    <property type="evidence" value="ECO:0007669"/>
    <property type="project" value="UniProtKB-KW"/>
</dbReference>
<keyword evidence="2 9" id="KW-0479">Metal-binding</keyword>
<dbReference type="GO" id="GO:0005874">
    <property type="term" value="C:microtubule"/>
    <property type="evidence" value="ECO:0007669"/>
    <property type="project" value="UniProtKB-KW"/>
</dbReference>
<evidence type="ECO:0000313" key="14">
    <source>
        <dbReference type="EMBL" id="CCC95070.1"/>
    </source>
</evidence>
<dbReference type="InterPro" id="IPR027640">
    <property type="entry name" value="Kinesin-like_fam"/>
</dbReference>
<dbReference type="InterPro" id="IPR019821">
    <property type="entry name" value="Kinesin_motor_CS"/>
</dbReference>
<feature type="domain" description="Kinesin motor" evidence="12">
    <location>
        <begin position="11"/>
        <end position="332"/>
    </location>
</feature>
<dbReference type="InterPro" id="IPR027417">
    <property type="entry name" value="P-loop_NTPase"/>
</dbReference>
<dbReference type="GO" id="GO:0007019">
    <property type="term" value="P:microtubule depolymerization"/>
    <property type="evidence" value="ECO:0007669"/>
    <property type="project" value="TreeGrafter"/>
</dbReference>
<dbReference type="InterPro" id="IPR013083">
    <property type="entry name" value="Znf_RING/FYVE/PHD"/>
</dbReference>
<dbReference type="GO" id="GO:0005524">
    <property type="term" value="F:ATP binding"/>
    <property type="evidence" value="ECO:0007669"/>
    <property type="project" value="UniProtKB-UniRule"/>
</dbReference>
<proteinExistence type="inferred from homology"/>
<dbReference type="PROSITE" id="PS00411">
    <property type="entry name" value="KINESIN_MOTOR_1"/>
    <property type="match status" value="1"/>
</dbReference>
<evidence type="ECO:0000259" key="13">
    <source>
        <dbReference type="PROSITE" id="PS50145"/>
    </source>
</evidence>
<dbReference type="GO" id="GO:0003777">
    <property type="term" value="F:microtubule motor activity"/>
    <property type="evidence" value="ECO:0007669"/>
    <property type="project" value="InterPro"/>
</dbReference>
<dbReference type="FunFam" id="3.40.850.10:FF:000012">
    <property type="entry name" value="Kinesin-like protein"/>
    <property type="match status" value="1"/>
</dbReference>
<dbReference type="InterPro" id="IPR001752">
    <property type="entry name" value="Kinesin_motor_dom"/>
</dbReference>
<dbReference type="GO" id="GO:0007018">
    <property type="term" value="P:microtubule-based movement"/>
    <property type="evidence" value="ECO:0007669"/>
    <property type="project" value="InterPro"/>
</dbReference>
<evidence type="ECO:0000256" key="10">
    <source>
        <dbReference type="PROSITE-ProRule" id="PRU00283"/>
    </source>
</evidence>
<protein>
    <recommendedName>
        <fullName evidence="11">Kinesin-like protein</fullName>
    </recommendedName>
</protein>
<dbReference type="Pfam" id="PF00225">
    <property type="entry name" value="Kinesin"/>
    <property type="match status" value="1"/>
</dbReference>